<protein>
    <recommendedName>
        <fullName evidence="3">PhiEco32-like amidoligase-type 2 protein</fullName>
    </recommendedName>
</protein>
<keyword evidence="2" id="KW-1185">Reference proteome</keyword>
<dbReference type="AlphaFoldDB" id="A0A8D5ZNJ1"/>
<dbReference type="KEGG" id="pabs:JIR001_17750"/>
<sequence length="467" mass="53271">MSSLTLPCRQCDDKQWIRSEAISAERVLSPSIRFELSNEPIAFSESMLVLNDENVVERIRKREIKTGVLKLHGISFATARMRLLRQYIVVVFQTETPLMYRSKGSSVWLAQEKNPQRVTYERVPLGEKNREVKKVQQLAVRSLYALGLDYGVVKVGTLPGRKLVVVDVIPDPRLNTQMEDVFVHEIYRYVQKLGETAVKPESVMLGADPEFIMKHASGQLALASQYFPRFGKVGCDEIWHGQNRANKPLVEIRPQPTPEPRTLVVRIYQGLITAAKKVKTANVVWLAGGLPCAGYPLGGHIHFSGIVLNFKLLRALDNYLALPLVLVEDPNGVKRRPKYGYLGDFRHQFHGGFEYRTLPSWLISPTVTKGVIAAAQLIASRYPYLQSEPLKRLSVQRAYYQGIKTDIQPLVKTLWEDLRGLSEYPGYAKFLDPFYEYLMSGKTWDEQKDIRKVWNIPPYRGPRKTAR</sequence>
<reference evidence="1" key="1">
    <citation type="journal article" date="2013" name="Int. J. Syst. Evol. Microbiol.">
        <title>Polycladomyces abyssicola gen. nov., sp. nov., a thermophilic filamentous bacterium isolated from hemipelagic sediment.</title>
        <authorList>
            <person name="Tsubouchi T."/>
            <person name="Shimane Y."/>
            <person name="Mori K."/>
            <person name="Usui K."/>
            <person name="Hiraki T."/>
            <person name="Tame A."/>
            <person name="Uematsu K."/>
            <person name="Maruyama T."/>
            <person name="Hatada Y."/>
        </authorList>
    </citation>
    <scope>NUCLEOTIDE SEQUENCE</scope>
    <source>
        <strain evidence="1">JIR-001</strain>
    </source>
</reference>
<proteinExistence type="predicted"/>
<gene>
    <name evidence="1" type="ORF">JIR001_17750</name>
</gene>
<dbReference type="Proteomes" id="UP000677436">
    <property type="component" value="Chromosome"/>
</dbReference>
<reference evidence="1" key="2">
    <citation type="journal article" date="2021" name="Microbiol. Resour. Announc.">
        <title>Complete Genome Sequence of Polycladomyces abyssicola JIR-001T, Isolated from Hemipelagic Sediment in Deep Seawater.</title>
        <authorList>
            <person name="Tsubouchi T."/>
            <person name="Kaneko Y."/>
        </authorList>
    </citation>
    <scope>NUCLEOTIDE SEQUENCE</scope>
    <source>
        <strain evidence="1">JIR-001</strain>
    </source>
</reference>
<dbReference type="EMBL" id="AP024601">
    <property type="protein sequence ID" value="BCU81992.1"/>
    <property type="molecule type" value="Genomic_DNA"/>
</dbReference>
<evidence type="ECO:0000313" key="2">
    <source>
        <dbReference type="Proteomes" id="UP000677436"/>
    </source>
</evidence>
<evidence type="ECO:0008006" key="3">
    <source>
        <dbReference type="Google" id="ProtNLM"/>
    </source>
</evidence>
<organism evidence="1 2">
    <name type="scientific">Polycladomyces abyssicola</name>
    <dbReference type="NCBI Taxonomy" id="1125966"/>
    <lineage>
        <taxon>Bacteria</taxon>
        <taxon>Bacillati</taxon>
        <taxon>Bacillota</taxon>
        <taxon>Bacilli</taxon>
        <taxon>Bacillales</taxon>
        <taxon>Thermoactinomycetaceae</taxon>
        <taxon>Polycladomyces</taxon>
    </lineage>
</organism>
<name>A0A8D5ZNJ1_9BACL</name>
<dbReference type="RefSeq" id="WP_212772386.1">
    <property type="nucleotide sequence ID" value="NZ_AP024601.1"/>
</dbReference>
<dbReference type="InterPro" id="IPR025681">
    <property type="entry name" value="COOH-NH2_lig"/>
</dbReference>
<accession>A0A8D5ZNJ1</accession>
<dbReference type="Pfam" id="PF14395">
    <property type="entry name" value="COOH-NH2_lig"/>
    <property type="match status" value="1"/>
</dbReference>
<evidence type="ECO:0000313" key="1">
    <source>
        <dbReference type="EMBL" id="BCU81992.1"/>
    </source>
</evidence>